<evidence type="ECO:0000256" key="5">
    <source>
        <dbReference type="ARBA" id="ARBA00023002"/>
    </source>
</evidence>
<dbReference type="EMBL" id="DXDC01000377">
    <property type="protein sequence ID" value="HIY67068.1"/>
    <property type="molecule type" value="Genomic_DNA"/>
</dbReference>
<dbReference type="InterPro" id="IPR013149">
    <property type="entry name" value="ADH-like_C"/>
</dbReference>
<gene>
    <name evidence="7" type="ORF">H9830_12435</name>
</gene>
<evidence type="ECO:0000313" key="8">
    <source>
        <dbReference type="Proteomes" id="UP000824005"/>
    </source>
</evidence>
<proteinExistence type="inferred from homology"/>
<evidence type="ECO:0000256" key="3">
    <source>
        <dbReference type="ARBA" id="ARBA00022723"/>
    </source>
</evidence>
<sequence length="100" mass="10855">ASISTAFRAARRAGTVAQVGMVPDEPRPVNLAPCISKELRVYGTFRFKDEIDRAIELLAQNPGIERVITHEFLADDTVELFATAKDSAVSGKVVAAVWPD</sequence>
<protein>
    <submittedName>
        <fullName evidence="7">L-idonate 5-dehydrogenase</fullName>
    </submittedName>
</protein>
<dbReference type="PANTHER" id="PTHR43161">
    <property type="entry name" value="SORBITOL DEHYDROGENASE"/>
    <property type="match status" value="1"/>
</dbReference>
<dbReference type="GO" id="GO:0046872">
    <property type="term" value="F:metal ion binding"/>
    <property type="evidence" value="ECO:0007669"/>
    <property type="project" value="UniProtKB-KW"/>
</dbReference>
<name>A0A9D2CAR5_9MICO</name>
<evidence type="ECO:0000256" key="2">
    <source>
        <dbReference type="ARBA" id="ARBA00008072"/>
    </source>
</evidence>
<dbReference type="SUPFAM" id="SSF51735">
    <property type="entry name" value="NAD(P)-binding Rossmann-fold domains"/>
    <property type="match status" value="1"/>
</dbReference>
<dbReference type="Gene3D" id="3.90.180.10">
    <property type="entry name" value="Medium-chain alcohol dehydrogenases, catalytic domain"/>
    <property type="match status" value="1"/>
</dbReference>
<dbReference type="GO" id="GO:0016491">
    <property type="term" value="F:oxidoreductase activity"/>
    <property type="evidence" value="ECO:0007669"/>
    <property type="project" value="UniProtKB-KW"/>
</dbReference>
<evidence type="ECO:0000313" key="7">
    <source>
        <dbReference type="EMBL" id="HIY67068.1"/>
    </source>
</evidence>
<reference evidence="7" key="2">
    <citation type="submission" date="2021-04" db="EMBL/GenBank/DDBJ databases">
        <authorList>
            <person name="Gilroy R."/>
        </authorList>
    </citation>
    <scope>NUCLEOTIDE SEQUENCE</scope>
    <source>
        <strain evidence="7">ChiGjej1B1-98</strain>
    </source>
</reference>
<dbReference type="AlphaFoldDB" id="A0A9D2CAR5"/>
<reference evidence="7" key="1">
    <citation type="journal article" date="2021" name="PeerJ">
        <title>Extensive microbial diversity within the chicken gut microbiome revealed by metagenomics and culture.</title>
        <authorList>
            <person name="Gilroy R."/>
            <person name="Ravi A."/>
            <person name="Getino M."/>
            <person name="Pursley I."/>
            <person name="Horton D.L."/>
            <person name="Alikhan N.F."/>
            <person name="Baker D."/>
            <person name="Gharbi K."/>
            <person name="Hall N."/>
            <person name="Watson M."/>
            <person name="Adriaenssens E.M."/>
            <person name="Foster-Nyarko E."/>
            <person name="Jarju S."/>
            <person name="Secka A."/>
            <person name="Antonio M."/>
            <person name="Oren A."/>
            <person name="Chaudhuri R.R."/>
            <person name="La Ragione R."/>
            <person name="Hildebrand F."/>
            <person name="Pallen M.J."/>
        </authorList>
    </citation>
    <scope>NUCLEOTIDE SEQUENCE</scope>
    <source>
        <strain evidence="7">ChiGjej1B1-98</strain>
    </source>
</reference>
<keyword evidence="3" id="KW-0479">Metal-binding</keyword>
<dbReference type="Gene3D" id="3.40.50.720">
    <property type="entry name" value="NAD(P)-binding Rossmann-like Domain"/>
    <property type="match status" value="1"/>
</dbReference>
<dbReference type="InterPro" id="IPR036291">
    <property type="entry name" value="NAD(P)-bd_dom_sf"/>
</dbReference>
<keyword evidence="5" id="KW-0560">Oxidoreductase</keyword>
<evidence type="ECO:0000256" key="4">
    <source>
        <dbReference type="ARBA" id="ARBA00022833"/>
    </source>
</evidence>
<accession>A0A9D2CAR5</accession>
<feature type="domain" description="Alcohol dehydrogenase-like C-terminal" evidence="6">
    <location>
        <begin position="2"/>
        <end position="59"/>
    </location>
</feature>
<evidence type="ECO:0000259" key="6">
    <source>
        <dbReference type="Pfam" id="PF00107"/>
    </source>
</evidence>
<evidence type="ECO:0000256" key="1">
    <source>
        <dbReference type="ARBA" id="ARBA00001947"/>
    </source>
</evidence>
<comment type="caution">
    <text evidence="7">The sequence shown here is derived from an EMBL/GenBank/DDBJ whole genome shotgun (WGS) entry which is preliminary data.</text>
</comment>
<keyword evidence="4" id="KW-0862">Zinc</keyword>
<feature type="non-terminal residue" evidence="7">
    <location>
        <position position="1"/>
    </location>
</feature>
<comment type="cofactor">
    <cofactor evidence="1">
        <name>Zn(2+)</name>
        <dbReference type="ChEBI" id="CHEBI:29105"/>
    </cofactor>
</comment>
<dbReference type="Proteomes" id="UP000824005">
    <property type="component" value="Unassembled WGS sequence"/>
</dbReference>
<dbReference type="Pfam" id="PF00107">
    <property type="entry name" value="ADH_zinc_N"/>
    <property type="match status" value="1"/>
</dbReference>
<comment type="similarity">
    <text evidence="2">Belongs to the zinc-containing alcohol dehydrogenase family.</text>
</comment>
<organism evidence="7 8">
    <name type="scientific">Candidatus Agrococcus pullicola</name>
    <dbReference type="NCBI Taxonomy" id="2838429"/>
    <lineage>
        <taxon>Bacteria</taxon>
        <taxon>Bacillati</taxon>
        <taxon>Actinomycetota</taxon>
        <taxon>Actinomycetes</taxon>
        <taxon>Micrococcales</taxon>
        <taxon>Microbacteriaceae</taxon>
        <taxon>Agrococcus</taxon>
    </lineage>
</organism>
<dbReference type="PANTHER" id="PTHR43161:SF9">
    <property type="entry name" value="SORBITOL DEHYDROGENASE"/>
    <property type="match status" value="1"/>
</dbReference>